<dbReference type="GO" id="GO:0005524">
    <property type="term" value="F:ATP binding"/>
    <property type="evidence" value="ECO:0007669"/>
    <property type="project" value="UniProtKB-KW"/>
</dbReference>
<organism evidence="8 9">
    <name type="scientific">Plasmopara halstedii</name>
    <name type="common">Downy mildew of sunflower</name>
    <dbReference type="NCBI Taxonomy" id="4781"/>
    <lineage>
        <taxon>Eukaryota</taxon>
        <taxon>Sar</taxon>
        <taxon>Stramenopiles</taxon>
        <taxon>Oomycota</taxon>
        <taxon>Peronosporomycetes</taxon>
        <taxon>Peronosporales</taxon>
        <taxon>Peronosporaceae</taxon>
        <taxon>Plasmopara</taxon>
    </lineage>
</organism>
<feature type="compositionally biased region" description="Basic and acidic residues" evidence="6">
    <location>
        <begin position="338"/>
        <end position="350"/>
    </location>
</feature>
<feature type="domain" description="Protein kinase" evidence="7">
    <location>
        <begin position="453"/>
        <end position="754"/>
    </location>
</feature>
<evidence type="ECO:0000256" key="1">
    <source>
        <dbReference type="ARBA" id="ARBA00022527"/>
    </source>
</evidence>
<dbReference type="Gene3D" id="1.10.510.10">
    <property type="entry name" value="Transferase(Phosphotransferase) domain 1"/>
    <property type="match status" value="1"/>
</dbReference>
<feature type="region of interest" description="Disordered" evidence="6">
    <location>
        <begin position="276"/>
        <end position="388"/>
    </location>
</feature>
<dbReference type="Gene3D" id="1.10.418.10">
    <property type="entry name" value="Calponin-like domain"/>
    <property type="match status" value="1"/>
</dbReference>
<evidence type="ECO:0000256" key="4">
    <source>
        <dbReference type="ARBA" id="ARBA00022777"/>
    </source>
</evidence>
<evidence type="ECO:0000256" key="6">
    <source>
        <dbReference type="SAM" id="MobiDB-lite"/>
    </source>
</evidence>
<keyword evidence="3" id="KW-0547">Nucleotide-binding</keyword>
<dbReference type="STRING" id="4781.A0A0P1AKE4"/>
<dbReference type="Pfam" id="PF00069">
    <property type="entry name" value="Pkinase"/>
    <property type="match status" value="1"/>
</dbReference>
<feature type="compositionally biased region" description="Polar residues" evidence="6">
    <location>
        <begin position="219"/>
        <end position="239"/>
    </location>
</feature>
<reference evidence="9" key="1">
    <citation type="submission" date="2014-09" db="EMBL/GenBank/DDBJ databases">
        <authorList>
            <person name="Sharma Rahul"/>
            <person name="Thines Marco"/>
        </authorList>
    </citation>
    <scope>NUCLEOTIDE SEQUENCE [LARGE SCALE GENOMIC DNA]</scope>
</reference>
<dbReference type="Proteomes" id="UP000054928">
    <property type="component" value="Unassembled WGS sequence"/>
</dbReference>
<dbReference type="CDD" id="cd14133">
    <property type="entry name" value="PKc_DYRK_like"/>
    <property type="match status" value="1"/>
</dbReference>
<feature type="region of interest" description="Disordered" evidence="6">
    <location>
        <begin position="213"/>
        <end position="246"/>
    </location>
</feature>
<dbReference type="InterPro" id="IPR010441">
    <property type="entry name" value="CH_2"/>
</dbReference>
<dbReference type="PANTHER" id="PTHR24058">
    <property type="entry name" value="DUAL SPECIFICITY PROTEIN KINASE"/>
    <property type="match status" value="1"/>
</dbReference>
<evidence type="ECO:0000256" key="3">
    <source>
        <dbReference type="ARBA" id="ARBA00022741"/>
    </source>
</evidence>
<dbReference type="EMBL" id="CCYD01000610">
    <property type="protein sequence ID" value="CEG41864.1"/>
    <property type="molecule type" value="Genomic_DNA"/>
</dbReference>
<dbReference type="PANTHER" id="PTHR24058:SF124">
    <property type="entry name" value="PROTEIN KINASE SUPERFAMILY PROTEIN"/>
    <property type="match status" value="1"/>
</dbReference>
<proteinExistence type="predicted"/>
<dbReference type="InterPro" id="IPR008271">
    <property type="entry name" value="Ser/Thr_kinase_AS"/>
</dbReference>
<feature type="compositionally biased region" description="Acidic residues" evidence="6">
    <location>
        <begin position="321"/>
        <end position="337"/>
    </location>
</feature>
<dbReference type="Pfam" id="PF24082">
    <property type="entry name" value="SPEF2_C"/>
    <property type="match status" value="1"/>
</dbReference>
<feature type="compositionally biased region" description="Acidic residues" evidence="6">
    <location>
        <begin position="281"/>
        <end position="307"/>
    </location>
</feature>
<dbReference type="Pfam" id="PF06294">
    <property type="entry name" value="CH_2"/>
    <property type="match status" value="1"/>
</dbReference>
<dbReference type="OrthoDB" id="9332038at2759"/>
<dbReference type="GO" id="GO:0004674">
    <property type="term" value="F:protein serine/threonine kinase activity"/>
    <property type="evidence" value="ECO:0007669"/>
    <property type="project" value="UniProtKB-KW"/>
</dbReference>
<protein>
    <submittedName>
        <fullName evidence="8">Cmgc dyrk protein kinase</fullName>
    </submittedName>
</protein>
<dbReference type="SMART" id="SM00220">
    <property type="entry name" value="S_TKc"/>
    <property type="match status" value="1"/>
</dbReference>
<dbReference type="PROSITE" id="PS00108">
    <property type="entry name" value="PROTEIN_KINASE_ST"/>
    <property type="match status" value="1"/>
</dbReference>
<keyword evidence="5" id="KW-0067">ATP-binding</keyword>
<evidence type="ECO:0000313" key="9">
    <source>
        <dbReference type="Proteomes" id="UP000054928"/>
    </source>
</evidence>
<keyword evidence="9" id="KW-1185">Reference proteome</keyword>
<evidence type="ECO:0000259" key="7">
    <source>
        <dbReference type="PROSITE" id="PS50011"/>
    </source>
</evidence>
<dbReference type="Gene3D" id="3.40.50.300">
    <property type="entry name" value="P-loop containing nucleotide triphosphate hydrolases"/>
    <property type="match status" value="1"/>
</dbReference>
<dbReference type="Gene3D" id="3.30.200.20">
    <property type="entry name" value="Phosphorylase Kinase, domain 1"/>
    <property type="match status" value="1"/>
</dbReference>
<dbReference type="InterPro" id="IPR050494">
    <property type="entry name" value="Ser_Thr_dual-spec_kinase"/>
</dbReference>
<evidence type="ECO:0000256" key="5">
    <source>
        <dbReference type="ARBA" id="ARBA00022840"/>
    </source>
</evidence>
<feature type="compositionally biased region" description="Basic and acidic residues" evidence="6">
    <location>
        <begin position="372"/>
        <end position="388"/>
    </location>
</feature>
<dbReference type="InterPro" id="IPR011009">
    <property type="entry name" value="Kinase-like_dom_sf"/>
</dbReference>
<accession>A0A0P1AKE4</accession>
<evidence type="ECO:0000256" key="2">
    <source>
        <dbReference type="ARBA" id="ARBA00022679"/>
    </source>
</evidence>
<feature type="region of interest" description="Disordered" evidence="6">
    <location>
        <begin position="154"/>
        <end position="175"/>
    </location>
</feature>
<dbReference type="GeneID" id="36407234"/>
<dbReference type="InterPro" id="IPR056199">
    <property type="entry name" value="SPEF2_C"/>
</dbReference>
<keyword evidence="2" id="KW-0808">Transferase</keyword>
<dbReference type="InterPro" id="IPR000719">
    <property type="entry name" value="Prot_kinase_dom"/>
</dbReference>
<dbReference type="GO" id="GO:0005737">
    <property type="term" value="C:cytoplasm"/>
    <property type="evidence" value="ECO:0007669"/>
    <property type="project" value="UniProtKB-ARBA"/>
</dbReference>
<sequence length="2433" mass="276443">MSSTTPLSSQGRSDSSSVTVLSASPIEEHIFPRMSFLRRLTSAPMASCDDRAKRKEQERKELLEMILESIANVPKAVERIYTNEKLCQALHEEMGEENLLLHRFFDVRQQQQEVTLGDSIVEDNAQAWKLSRRSSSESKESSMLSRPAAIPGLYNNYEHSQEGDESDSSSSDYGSGYELDLAEAVTQLCMTDETFTAMDKLVSDPIRIAQASLKGGSSARVTNSPQSSFGMGASPGNTSIDDEPVSALWPRRPSQFAFTQEEDNTLRADDEVYSEMVSSVCEDEPFQDEVERDGEEDDEEDDEEDVEEILKDETETKLFSMDDDDADDDAEDDDDDFDKAQGSENEKEVTNDGDTLNPFKISSSVRGRRTTFQHDLDGQTKQKEDSVHTVDIKDGEHDCKNADMEVFDGSNEDDELKEYEVMQLRVICEKNRTGFEPNQDWRPRPGALIGGRYRVELAIGEAVFSRTYKCIDTTTDQSVCLKIIKNNKEFFDQGLDEIRVLEYIDRNCKVDERHLVRLLDALYFREHLIIVTELLRDNLYEFSRLLLQRGVVNFFSIPRLKKITIEVLEALDTLHSLGLVHCDLKPENILIQNFSACTVKVIDFGSACFTTDELTSYVQSRSYRAPEVVLGLMYGTKIDLWSLGCVIAELFTGEVLFRNDSEQTLLARILATIGPIPASLLAGRNNLQRQLIDTGLFTLDHLGNGVLAANLLLPSIDQVLHTKDTEFVEFLRGLLQIDPAHRPSASEALTHPWLQYNKEERDEWHDRTTAYRWCVACCMLQYVPSNGSQEMQSQVETLSLTQSPLRTETQIERQESMGKSLALSSEQISSGIHRPQLSRDITSAGVRFCTSNKWSEFYPDREIVVVSNIGDPPLPPEGYVPLRRGHCRAYNTPETALTFKENGPNGFSLDTLLWDDSLLEQRIMQLTAWTRRPPMPRRQKLDCINRMNSANSSFIPVVMTALLLQWLNDELKLHKRVDVIEKDASNGYLIAEVLHLHGLEPQLKKYRNFSTTAAKNHNMELLGENLDAHDFPFPIDTQRAIMMEDRSAVLQFFLRLKKFINQRSACSPINQKVKVKALRPSTGDTQKATNEDFSLRDLDERFLKETANKYHPTKICFYKGVDMAIHLRKFQKTQWRAENEWHNLQEKTRVDKSAALAAEYAAARVHMREVADYRRDLDREHQAKWKESRHHFLAVERDNLRLEMTLEARSQLLEKKKLIESEQDSIQGILDFERNMDRLGISFGGTDESLRAITVSDAGAVAHFRGLEKRVENLDFRPSNNLEMMKELRKRRREQLVAEKDQRMRQSKALLDKKKLTGIDYFEQLLCETNSDQDNADIRFKSKIEIPGADNHMMNPRERYLEVKRAELEVNYVRLRESGSTKREDDMKVLLELRDTKRKKERLRAWNVCADVVDDLVLLAIDIVLPGETFAIDNLKKEQKYLRTSSTPFDQGGVEMLYDLEEAIRSFLSCSGVWTPLLLESKLSTYDIDSDVQSVIEIWPSPMTDLNTSWHCPLSFILLSIFTEDDSGFELAKRISMEHHVFFLQFESLVDECVKSSYDPQKFGDQISSLGERERELGAFGPKILAFQQKNTPLPDTLAVEIMAKAVSLCRQQASLQDTSKLQQNGCMLHNFPRTLVEAKLLEKALLAILLTNEGDLTNAAVLKTLTPGSNLSDDTTIPASVSPWNCVISISPDPVPVVEPADDDITVEGSASLSGLVDKSTSSSITSIETQRKLALDEENRIRFQEQQAKLELFWSETTRHIQIRRVELHRDVVAELIHLCIDIYAQASHLPTSERIVCAVDFLPQLVKEARLKRRESMDLIDRLVWSKASKEIEIDSDAFLYLSEGLQKLKESLYKKLREPMATIQSAIENISRQVVSTTQTLEKKISNETRSYQNLVDKASKDLKACTGLSKQKIREQILTKLEVALGDIADVSRVIGNEFVHTFAQDPSPDIFRAVDIVYHSLPLICHLLKDFFQQIMQILRTQLYDRIPFLGASPDKSGHFVVLAEKVMQDAMAAAINLGGKNADCDEVGKKVMTFLTEVASEVHLVNETTASQYTLSEANVATQEITKMLQHVTLLFRFAEYLNQRVQQLYAVHVQCLQQVVELDIHTKDEAIAEAMASMRMHGHAVWNIQSSNFLSSPGIASCLPHAQVRNFITLAQLHALASACIEWEHSNAIVSQFFIGSNIANDEFIKLVLEVAKKEAFPMRWRDVDIIAATAVTVQQSTTHKAVPWRKFVWSLLCIQFTNLPSTEDILTYLKRALDLPAVIHQHRVDADSIKPCSILISRADFGQIPLWFEDSVNSDDVARLKELVFHMFSSVSCKDDTDTADNVALLPMLLFWCNYPSCSFSVSYELEVFVPHYPRGLFRVFHVLQQFSSTSQSTSLLSDVFGALKSPPSLESFTTFLHDCPTDWHSLYLLQNPFTALLQL</sequence>
<dbReference type="PROSITE" id="PS50011">
    <property type="entry name" value="PROTEIN_KINASE_DOM"/>
    <property type="match status" value="1"/>
</dbReference>
<dbReference type="InterPro" id="IPR027417">
    <property type="entry name" value="P-loop_NTPase"/>
</dbReference>
<dbReference type="OMA" id="GTHANSA"/>
<name>A0A0P1AKE4_PLAHL</name>
<evidence type="ECO:0000313" key="8">
    <source>
        <dbReference type="EMBL" id="CEG41864.1"/>
    </source>
</evidence>
<dbReference type="SUPFAM" id="SSF56112">
    <property type="entry name" value="Protein kinase-like (PK-like)"/>
    <property type="match status" value="1"/>
</dbReference>
<dbReference type="InterPro" id="IPR036872">
    <property type="entry name" value="CH_dom_sf"/>
</dbReference>
<feature type="region of interest" description="Disordered" evidence="6">
    <location>
        <begin position="1"/>
        <end position="20"/>
    </location>
</feature>
<feature type="compositionally biased region" description="Polar residues" evidence="6">
    <location>
        <begin position="1"/>
        <end position="12"/>
    </location>
</feature>
<dbReference type="RefSeq" id="XP_024578233.1">
    <property type="nucleotide sequence ID" value="XM_024727679.1"/>
</dbReference>
<keyword evidence="4 8" id="KW-0418">Kinase</keyword>
<keyword evidence="1" id="KW-0723">Serine/threonine-protein kinase</keyword>